<reference evidence="2" key="1">
    <citation type="journal article" date="2023" name="Commun. Biol.">
        <title>Genome analysis of Parmales, the sister group of diatoms, reveals the evolutionary specialization of diatoms from phago-mixotrophs to photoautotrophs.</title>
        <authorList>
            <person name="Ban H."/>
            <person name="Sato S."/>
            <person name="Yoshikawa S."/>
            <person name="Yamada K."/>
            <person name="Nakamura Y."/>
            <person name="Ichinomiya M."/>
            <person name="Sato N."/>
            <person name="Blanc-Mathieu R."/>
            <person name="Endo H."/>
            <person name="Kuwata A."/>
            <person name="Ogata H."/>
        </authorList>
    </citation>
    <scope>NUCLEOTIDE SEQUENCE [LARGE SCALE GENOMIC DNA]</scope>
    <source>
        <strain evidence="2">NIES 3700</strain>
    </source>
</reference>
<dbReference type="Proteomes" id="UP001165122">
    <property type="component" value="Unassembled WGS sequence"/>
</dbReference>
<dbReference type="EMBL" id="BRXW01000037">
    <property type="protein sequence ID" value="GMI01781.1"/>
    <property type="molecule type" value="Genomic_DNA"/>
</dbReference>
<gene>
    <name evidence="1" type="ORF">TrLO_g3129</name>
</gene>
<comment type="caution">
    <text evidence="1">The sequence shown here is derived from an EMBL/GenBank/DDBJ whole genome shotgun (WGS) entry which is preliminary data.</text>
</comment>
<evidence type="ECO:0000313" key="2">
    <source>
        <dbReference type="Proteomes" id="UP001165122"/>
    </source>
</evidence>
<name>A0A9W7F4B7_9STRA</name>
<organism evidence="1 2">
    <name type="scientific">Triparma laevis f. longispina</name>
    <dbReference type="NCBI Taxonomy" id="1714387"/>
    <lineage>
        <taxon>Eukaryota</taxon>
        <taxon>Sar</taxon>
        <taxon>Stramenopiles</taxon>
        <taxon>Ochrophyta</taxon>
        <taxon>Bolidophyceae</taxon>
        <taxon>Parmales</taxon>
        <taxon>Triparmaceae</taxon>
        <taxon>Triparma</taxon>
    </lineage>
</organism>
<dbReference type="AlphaFoldDB" id="A0A9W7F4B7"/>
<dbReference type="OrthoDB" id="10501317at2759"/>
<sequence length="121" mass="13327">MGCVGAWEEKHDDCAVQGEYDCNFHFGFDLETSDALCECGDDTQGFFDDAFVSDGGCYSDCAGEPDSCDTLKDMLIFDGCLTDCSAEELVMLMEGISEEPFYPCDWMDDSYPDYGASEGAW</sequence>
<proteinExistence type="predicted"/>
<keyword evidence="2" id="KW-1185">Reference proteome</keyword>
<evidence type="ECO:0000313" key="1">
    <source>
        <dbReference type="EMBL" id="GMI01781.1"/>
    </source>
</evidence>
<protein>
    <submittedName>
        <fullName evidence="1">Uncharacterized protein</fullName>
    </submittedName>
</protein>
<accession>A0A9W7F4B7</accession>